<dbReference type="Gene3D" id="2.170.16.10">
    <property type="entry name" value="Hedgehog/Intein (Hint) domain"/>
    <property type="match status" value="1"/>
</dbReference>
<organism evidence="2 3">
    <name type="scientific">Candidatus Nomurabacteria bacterium RIFCSPHIGHO2_01_FULL_42_16</name>
    <dbReference type="NCBI Taxonomy" id="1801743"/>
    <lineage>
        <taxon>Bacteria</taxon>
        <taxon>Candidatus Nomuraibacteriota</taxon>
    </lineage>
</organism>
<dbReference type="InterPro" id="IPR003587">
    <property type="entry name" value="Hint_dom_N"/>
</dbReference>
<dbReference type="CDD" id="cd00081">
    <property type="entry name" value="Hint"/>
    <property type="match status" value="1"/>
</dbReference>
<sequence length="1031" mass="115523">MLKHMSKKILLRFLIISLLFSSGFFVFPQNTEAQEAPAGQHWERQWVLSDSSSNGQYQSYRMELVLVADDACFPAGTKITMADGAEKNIEDVEIGDFVLAYDEESGEKKSAKVLEIESPMAEGYYALNDDLLRVTDEHPIYTRKKDGTVGWGSILPEKTKELLRWRSILSLEAGDSVFTQDNEWVELTSIEYIEGEIQTYNLKVVEPYQTFFADGVLVHNKPPEKEEVGGGNSETNSYTFGTEQSGLAIEVTSKSKVIAKPFAVCIPLPEIPGAVSYEWRIFADGQEVPRFQFPSTPFSQNTDEPIGCITIGYGAGGAIELGKPWSHTLYNNTTFSYDIRPLNVDGAPLFPFYNNGWLPREITSIPPHALPLTLKRLDWSGVFTAPPSTVEYALVIRENLNDIISFNPSTAYTFRNILANETSAKVWEEKEGWYYWGLDALDAYGDVLGVPAPSTTYASGLTWNFGPPTSINGHFFYIPPEPGQEPGYRASGAGSETQRTPYLQWNRIPGAVKYQLQILNEEYWTEYPGVAGYAGNFTYIDFNPDTSPTANEKFITLPDQAYNNDPYYGYGTWASGTLIRYAPPQYQIPVKYPQASRAYYWRVRGIDGDGNVVGTRPMSYNGGSVYFEQPVFEYKNVGVLWNRDPNAKYDIVDLVQNPADFDLLPTAPGDPILPGKGTKDQQILMNEKKKSFFGSLLAKISQIAHAQGGGGNDGDMPFLIRKVIVGTPTSEEVVAKNLAKLMRDAVINYGHLMFFDIVIDGGKELHQFFIDYCDNDPNVVGEFEYDTLCHPDGVYGWAIKVCEMDYPGVSQWREFENCLWPKVINGQIIVTGNVITVNHPSSSFNVIDASTGSANIVINELNSTTTTLTLTGNQGQFILEFPSLADFKIISPSVDLGGQIYYEFENLLPDTKYYWRVKSAGEGPPTNGGGNLITSHWTAIASFTTPPTNPIFFEEPELELVAPVSLKGKEPFFKESGFSNFIGRIKFRLDTLFQGKTEAQEKEKRRKEEKKVDMVMRKMDELRKEMRENVR</sequence>
<dbReference type="EMBL" id="MFTT01000024">
    <property type="protein sequence ID" value="OGI69513.1"/>
    <property type="molecule type" value="Genomic_DNA"/>
</dbReference>
<dbReference type="Gene3D" id="2.60.40.10">
    <property type="entry name" value="Immunoglobulins"/>
    <property type="match status" value="2"/>
</dbReference>
<dbReference type="STRING" id="1801743.A2824_03555"/>
<evidence type="ECO:0000259" key="1">
    <source>
        <dbReference type="SMART" id="SM00306"/>
    </source>
</evidence>
<dbReference type="GO" id="GO:0016539">
    <property type="term" value="P:intein-mediated protein splicing"/>
    <property type="evidence" value="ECO:0007669"/>
    <property type="project" value="InterPro"/>
</dbReference>
<name>A0A1F6VIP8_9BACT</name>
<comment type="caution">
    <text evidence="2">The sequence shown here is derived from an EMBL/GenBank/DDBJ whole genome shotgun (WGS) entry which is preliminary data.</text>
</comment>
<dbReference type="SMART" id="SM00306">
    <property type="entry name" value="HintN"/>
    <property type="match status" value="1"/>
</dbReference>
<dbReference type="InterPro" id="IPR036844">
    <property type="entry name" value="Hint_dom_sf"/>
</dbReference>
<dbReference type="InterPro" id="IPR013783">
    <property type="entry name" value="Ig-like_fold"/>
</dbReference>
<evidence type="ECO:0000313" key="2">
    <source>
        <dbReference type="EMBL" id="OGI69513.1"/>
    </source>
</evidence>
<gene>
    <name evidence="2" type="ORF">A2824_03555</name>
</gene>
<dbReference type="AlphaFoldDB" id="A0A1F6VIP8"/>
<dbReference type="PROSITE" id="PS50817">
    <property type="entry name" value="INTEIN_N_TER"/>
    <property type="match status" value="1"/>
</dbReference>
<feature type="domain" description="Hint" evidence="1">
    <location>
        <begin position="70"/>
        <end position="181"/>
    </location>
</feature>
<dbReference type="InterPro" id="IPR006141">
    <property type="entry name" value="Intein_N"/>
</dbReference>
<accession>A0A1F6VIP8</accession>
<evidence type="ECO:0000313" key="3">
    <source>
        <dbReference type="Proteomes" id="UP000178059"/>
    </source>
</evidence>
<dbReference type="SUPFAM" id="SSF51294">
    <property type="entry name" value="Hedgehog/intein (Hint) domain"/>
    <property type="match status" value="1"/>
</dbReference>
<proteinExistence type="predicted"/>
<protein>
    <recommendedName>
        <fullName evidence="1">Hint domain-containing protein</fullName>
    </recommendedName>
</protein>
<dbReference type="Proteomes" id="UP000178059">
    <property type="component" value="Unassembled WGS sequence"/>
</dbReference>
<reference evidence="2 3" key="1">
    <citation type="journal article" date="2016" name="Nat. Commun.">
        <title>Thousands of microbial genomes shed light on interconnected biogeochemical processes in an aquifer system.</title>
        <authorList>
            <person name="Anantharaman K."/>
            <person name="Brown C.T."/>
            <person name="Hug L.A."/>
            <person name="Sharon I."/>
            <person name="Castelle C.J."/>
            <person name="Probst A.J."/>
            <person name="Thomas B.C."/>
            <person name="Singh A."/>
            <person name="Wilkins M.J."/>
            <person name="Karaoz U."/>
            <person name="Brodie E.L."/>
            <person name="Williams K.H."/>
            <person name="Hubbard S.S."/>
            <person name="Banfield J.F."/>
        </authorList>
    </citation>
    <scope>NUCLEOTIDE SEQUENCE [LARGE SCALE GENOMIC DNA]</scope>
</reference>